<evidence type="ECO:0000313" key="9">
    <source>
        <dbReference type="EMBL" id="KAJ3093691.1"/>
    </source>
</evidence>
<dbReference type="GO" id="GO:0016020">
    <property type="term" value="C:membrane"/>
    <property type="evidence" value="ECO:0007669"/>
    <property type="project" value="UniProtKB-SubCell"/>
</dbReference>
<evidence type="ECO:0000256" key="3">
    <source>
        <dbReference type="ARBA" id="ARBA00022692"/>
    </source>
</evidence>
<accession>A0AAD5X8S4</accession>
<evidence type="ECO:0000256" key="7">
    <source>
        <dbReference type="SAM" id="Phobius"/>
    </source>
</evidence>
<comment type="subcellular location">
    <subcellularLocation>
        <location evidence="1">Membrane</location>
        <topology evidence="1">Multi-pass membrane protein</topology>
    </subcellularLocation>
</comment>
<dbReference type="InterPro" id="IPR006634">
    <property type="entry name" value="TLC-dom"/>
</dbReference>
<dbReference type="SMART" id="SM00724">
    <property type="entry name" value="TLC"/>
    <property type="match status" value="1"/>
</dbReference>
<keyword evidence="3 7" id="KW-0812">Transmembrane</keyword>
<keyword evidence="5 7" id="KW-0472">Membrane</keyword>
<evidence type="ECO:0000256" key="5">
    <source>
        <dbReference type="ARBA" id="ARBA00023136"/>
    </source>
</evidence>
<feature type="compositionally biased region" description="Basic residues" evidence="6">
    <location>
        <begin position="167"/>
        <end position="179"/>
    </location>
</feature>
<sequence length="433" mass="48465">MVGLQNFNFSENPVLGFVQLLIFDTPAHRLALLSDGAPDVPMMIPMITTPNNSSSSGSIYMHMSSLINYSPLNKDLVLPEDLYAAAAWVLVWAALHFVVMRNIIKPLSEYLIPDPLSPSSLLVRSIKSAPSTTTTTVGSTTTDETDDSVSSLSPPSPTSSNATTTRAIKKPRNRKRNKHNTPPSTPPSSKQHPSNGLQNSRHNQAQIHDVQQNSATLGIKNGDKSVAEAALRDRTKLQLSMWKFLVYVITVSVGVCTLIHEDWWMTPRLQMMKIYYNVGFGNYMYQLLTIFMEPRQSDFVQMLGHHVCTVAVMAVSYFASFTRIGAVILLLHDLADPIMMADIFFAIFALTFLVTRNFIFPYYVISACIPYGVYEDGERMPRGYAHYFWVSVGCLWVLQFLNLNWGFLIFKMVVKAVQSGGKVDGDIRDEDEE</sequence>
<comment type="similarity">
    <text evidence="2">Belongs to the sphingosine N-acyltransferase family.</text>
</comment>
<dbReference type="AlphaFoldDB" id="A0AAD5X8S4"/>
<reference evidence="9" key="1">
    <citation type="submission" date="2020-05" db="EMBL/GenBank/DDBJ databases">
        <title>Phylogenomic resolution of chytrid fungi.</title>
        <authorList>
            <person name="Stajich J.E."/>
            <person name="Amses K."/>
            <person name="Simmons R."/>
            <person name="Seto K."/>
            <person name="Myers J."/>
            <person name="Bonds A."/>
            <person name="Quandt C.A."/>
            <person name="Barry K."/>
            <person name="Liu P."/>
            <person name="Grigoriev I."/>
            <person name="Longcore J.E."/>
            <person name="James T.Y."/>
        </authorList>
    </citation>
    <scope>NUCLEOTIDE SEQUENCE</scope>
    <source>
        <strain evidence="9">JEL0513</strain>
    </source>
</reference>
<evidence type="ECO:0000256" key="4">
    <source>
        <dbReference type="ARBA" id="ARBA00022989"/>
    </source>
</evidence>
<keyword evidence="10" id="KW-1185">Reference proteome</keyword>
<feature type="transmembrane region" description="Helical" evidence="7">
    <location>
        <begin position="82"/>
        <end position="100"/>
    </location>
</feature>
<feature type="transmembrane region" description="Helical" evidence="7">
    <location>
        <begin position="303"/>
        <end position="331"/>
    </location>
</feature>
<dbReference type="EMBL" id="JADGJH010003001">
    <property type="protein sequence ID" value="KAJ3093691.1"/>
    <property type="molecule type" value="Genomic_DNA"/>
</dbReference>
<evidence type="ECO:0000256" key="6">
    <source>
        <dbReference type="SAM" id="MobiDB-lite"/>
    </source>
</evidence>
<dbReference type="Pfam" id="PF03798">
    <property type="entry name" value="TRAM_LAG1_CLN8"/>
    <property type="match status" value="1"/>
</dbReference>
<organism evidence="9 10">
    <name type="scientific">Physocladia obscura</name>
    <dbReference type="NCBI Taxonomy" id="109957"/>
    <lineage>
        <taxon>Eukaryota</taxon>
        <taxon>Fungi</taxon>
        <taxon>Fungi incertae sedis</taxon>
        <taxon>Chytridiomycota</taxon>
        <taxon>Chytridiomycota incertae sedis</taxon>
        <taxon>Chytridiomycetes</taxon>
        <taxon>Chytridiales</taxon>
        <taxon>Chytriomycetaceae</taxon>
        <taxon>Physocladia</taxon>
    </lineage>
</organism>
<feature type="transmembrane region" description="Helical" evidence="7">
    <location>
        <begin position="343"/>
        <end position="364"/>
    </location>
</feature>
<evidence type="ECO:0000313" key="10">
    <source>
        <dbReference type="Proteomes" id="UP001211907"/>
    </source>
</evidence>
<dbReference type="GO" id="GO:0046513">
    <property type="term" value="P:ceramide biosynthetic process"/>
    <property type="evidence" value="ECO:0007669"/>
    <property type="project" value="InterPro"/>
</dbReference>
<protein>
    <submittedName>
        <fullName evidence="9">Ceramide synthase 1</fullName>
    </submittedName>
</protein>
<keyword evidence="4 7" id="KW-1133">Transmembrane helix</keyword>
<evidence type="ECO:0000259" key="8">
    <source>
        <dbReference type="SMART" id="SM00724"/>
    </source>
</evidence>
<dbReference type="Proteomes" id="UP001211907">
    <property type="component" value="Unassembled WGS sequence"/>
</dbReference>
<dbReference type="PANTHER" id="PTHR12560">
    <property type="entry name" value="LONGEVITY ASSURANCE FACTOR 1 LAG1"/>
    <property type="match status" value="1"/>
</dbReference>
<evidence type="ECO:0000256" key="2">
    <source>
        <dbReference type="ARBA" id="ARBA00009808"/>
    </source>
</evidence>
<proteinExistence type="inferred from homology"/>
<feature type="region of interest" description="Disordered" evidence="6">
    <location>
        <begin position="128"/>
        <end position="200"/>
    </location>
</feature>
<evidence type="ECO:0000256" key="1">
    <source>
        <dbReference type="ARBA" id="ARBA00004141"/>
    </source>
</evidence>
<feature type="compositionally biased region" description="Low complexity" evidence="6">
    <location>
        <begin position="131"/>
        <end position="165"/>
    </location>
</feature>
<feature type="transmembrane region" description="Helical" evidence="7">
    <location>
        <begin position="384"/>
        <end position="405"/>
    </location>
</feature>
<feature type="compositionally biased region" description="Polar residues" evidence="6">
    <location>
        <begin position="187"/>
        <end position="200"/>
    </location>
</feature>
<dbReference type="InterPro" id="IPR016439">
    <property type="entry name" value="Lag1/Lac1-like"/>
</dbReference>
<dbReference type="PANTHER" id="PTHR12560:SF0">
    <property type="entry name" value="LD18904P"/>
    <property type="match status" value="1"/>
</dbReference>
<name>A0AAD5X8S4_9FUNG</name>
<feature type="domain" description="TLC" evidence="8">
    <location>
        <begin position="235"/>
        <end position="418"/>
    </location>
</feature>
<comment type="caution">
    <text evidence="9">The sequence shown here is derived from an EMBL/GenBank/DDBJ whole genome shotgun (WGS) entry which is preliminary data.</text>
</comment>
<dbReference type="GO" id="GO:0050291">
    <property type="term" value="F:sphingosine N-acyltransferase activity"/>
    <property type="evidence" value="ECO:0007669"/>
    <property type="project" value="InterPro"/>
</dbReference>
<feature type="transmembrane region" description="Helical" evidence="7">
    <location>
        <begin position="241"/>
        <end position="260"/>
    </location>
</feature>
<gene>
    <name evidence="9" type="primary">CERS1</name>
    <name evidence="9" type="ORF">HK100_006487</name>
</gene>